<evidence type="ECO:0000256" key="9">
    <source>
        <dbReference type="ARBA" id="ARBA00022692"/>
    </source>
</evidence>
<comment type="similarity">
    <text evidence="2 17">Belongs to the peptidase A24 family.</text>
</comment>
<evidence type="ECO:0000256" key="6">
    <source>
        <dbReference type="ARBA" id="ARBA00022670"/>
    </source>
</evidence>
<evidence type="ECO:0000256" key="13">
    <source>
        <dbReference type="ARBA" id="ARBA00023268"/>
    </source>
</evidence>
<dbReference type="GO" id="GO:0004190">
    <property type="term" value="F:aspartic-type endopeptidase activity"/>
    <property type="evidence" value="ECO:0007669"/>
    <property type="project" value="UniProtKB-EC"/>
</dbReference>
<evidence type="ECO:0000256" key="4">
    <source>
        <dbReference type="ARBA" id="ARBA00022519"/>
    </source>
</evidence>
<evidence type="ECO:0000256" key="11">
    <source>
        <dbReference type="ARBA" id="ARBA00022989"/>
    </source>
</evidence>
<evidence type="ECO:0000256" key="2">
    <source>
        <dbReference type="ARBA" id="ARBA00005801"/>
    </source>
</evidence>
<evidence type="ECO:0000313" key="22">
    <source>
        <dbReference type="EMBL" id="ATX77783.1"/>
    </source>
</evidence>
<dbReference type="Proteomes" id="UP000229757">
    <property type="component" value="Chromosome"/>
</dbReference>
<evidence type="ECO:0000256" key="15">
    <source>
        <dbReference type="ARBA" id="ARBA00067082"/>
    </source>
</evidence>
<dbReference type="GO" id="GO:0005886">
    <property type="term" value="C:plasma membrane"/>
    <property type="evidence" value="ECO:0007669"/>
    <property type="project" value="UniProtKB-SubCell"/>
</dbReference>
<feature type="transmembrane region" description="Helical" evidence="19">
    <location>
        <begin position="128"/>
        <end position="150"/>
    </location>
</feature>
<keyword evidence="7 18" id="KW-0808">Transferase</keyword>
<feature type="transmembrane region" description="Helical" evidence="19">
    <location>
        <begin position="12"/>
        <end position="32"/>
    </location>
</feature>
<keyword evidence="9 18" id="KW-0812">Transmembrane</keyword>
<comment type="subcellular location">
    <subcellularLocation>
        <location evidence="1">Cell inner membrane</location>
        <topology evidence="1">Multi-pass membrane protein</topology>
    </subcellularLocation>
    <subcellularLocation>
        <location evidence="18">Cell membrane</location>
        <topology evidence="18">Multi-pass membrane protein</topology>
    </subcellularLocation>
</comment>
<dbReference type="GO" id="GO:0006465">
    <property type="term" value="P:signal peptide processing"/>
    <property type="evidence" value="ECO:0007669"/>
    <property type="project" value="TreeGrafter"/>
</dbReference>
<protein>
    <recommendedName>
        <fullName evidence="16 18">Prepilin leader peptidase/N-methyltransferase</fullName>
        <ecNumber evidence="18">2.1.1.-</ecNumber>
        <ecNumber evidence="15 18">3.4.23.43</ecNumber>
    </recommendedName>
</protein>
<keyword evidence="3" id="KW-1003">Cell membrane</keyword>
<evidence type="ECO:0000256" key="8">
    <source>
        <dbReference type="ARBA" id="ARBA00022691"/>
    </source>
</evidence>
<evidence type="ECO:0000259" key="21">
    <source>
        <dbReference type="Pfam" id="PF06750"/>
    </source>
</evidence>
<keyword evidence="13 18" id="KW-0511">Multifunctional enzyme</keyword>
<dbReference type="InterPro" id="IPR014032">
    <property type="entry name" value="Peptidase_A24A_bac"/>
</dbReference>
<dbReference type="EC" id="3.4.23.43" evidence="15 18"/>
<dbReference type="GO" id="GO:0008168">
    <property type="term" value="F:methyltransferase activity"/>
    <property type="evidence" value="ECO:0007669"/>
    <property type="project" value="UniProtKB-KW"/>
</dbReference>
<keyword evidence="11 19" id="KW-1133">Transmembrane helix</keyword>
<gene>
    <name evidence="22" type="ORF">REIFOR_02659</name>
</gene>
<evidence type="ECO:0000256" key="19">
    <source>
        <dbReference type="SAM" id="Phobius"/>
    </source>
</evidence>
<dbReference type="KEGG" id="rfo:REIFOR_02659"/>
<keyword evidence="4" id="KW-0997">Cell inner membrane</keyword>
<dbReference type="RefSeq" id="WP_100258013.1">
    <property type="nucleotide sequence ID" value="NZ_CP011797.1"/>
</dbReference>
<evidence type="ECO:0000256" key="12">
    <source>
        <dbReference type="ARBA" id="ARBA00023136"/>
    </source>
</evidence>
<evidence type="ECO:0000256" key="3">
    <source>
        <dbReference type="ARBA" id="ARBA00022475"/>
    </source>
</evidence>
<reference evidence="22 23" key="1">
    <citation type="journal article" date="2017" name="Environ. Microbiol.">
        <title>Genomic and physiological analyses of 'Reinekea forsetii' reveal a versatile opportunistic lifestyle during spring algae blooms.</title>
        <authorList>
            <person name="Avci B."/>
            <person name="Hahnke R.L."/>
            <person name="Chafee M."/>
            <person name="Fischer T."/>
            <person name="Gruber-Vodicka H."/>
            <person name="Tegetmeyer H.E."/>
            <person name="Harder J."/>
            <person name="Fuchs B.M."/>
            <person name="Amann R.I."/>
            <person name="Teeling H."/>
        </authorList>
    </citation>
    <scope>NUCLEOTIDE SEQUENCE [LARGE SCALE GENOMIC DNA]</scope>
    <source>
        <strain evidence="22 23">Hel1_31_D35</strain>
    </source>
</reference>
<evidence type="ECO:0000256" key="14">
    <source>
        <dbReference type="ARBA" id="ARBA00050401"/>
    </source>
</evidence>
<dbReference type="FunFam" id="1.20.120.1220:FF:000001">
    <property type="entry name" value="Type 4 prepilin-like proteins leader peptide-processing enzyme"/>
    <property type="match status" value="1"/>
</dbReference>
<evidence type="ECO:0000256" key="7">
    <source>
        <dbReference type="ARBA" id="ARBA00022679"/>
    </source>
</evidence>
<evidence type="ECO:0000313" key="23">
    <source>
        <dbReference type="Proteomes" id="UP000229757"/>
    </source>
</evidence>
<evidence type="ECO:0000256" key="17">
    <source>
        <dbReference type="RuleBase" id="RU003793"/>
    </source>
</evidence>
<dbReference type="OrthoDB" id="9789291at2"/>
<evidence type="ECO:0000256" key="5">
    <source>
        <dbReference type="ARBA" id="ARBA00022603"/>
    </source>
</evidence>
<evidence type="ECO:0000256" key="1">
    <source>
        <dbReference type="ARBA" id="ARBA00004429"/>
    </source>
</evidence>
<comment type="function">
    <text evidence="18">Plays an essential role in type IV pili and type II pseudopili formation by proteolytically removing the leader sequence from substrate proteins and subsequently monomethylating the alpha-amino group of the newly exposed N-terminal phenylalanine.</text>
</comment>
<feature type="domain" description="Prepilin peptidase A24 N-terminal" evidence="21">
    <location>
        <begin position="18"/>
        <end position="128"/>
    </location>
</feature>
<dbReference type="GO" id="GO:0032259">
    <property type="term" value="P:methylation"/>
    <property type="evidence" value="ECO:0007669"/>
    <property type="project" value="UniProtKB-KW"/>
</dbReference>
<name>A0A2K8KSU7_9GAMM</name>
<keyword evidence="23" id="KW-1185">Reference proteome</keyword>
<dbReference type="Pfam" id="PF01478">
    <property type="entry name" value="Peptidase_A24"/>
    <property type="match status" value="1"/>
</dbReference>
<keyword evidence="10 18" id="KW-0378">Hydrolase</keyword>
<keyword evidence="5 18" id="KW-0489">Methyltransferase</keyword>
<dbReference type="EMBL" id="CP011797">
    <property type="protein sequence ID" value="ATX77783.1"/>
    <property type="molecule type" value="Genomic_DNA"/>
</dbReference>
<evidence type="ECO:0000259" key="20">
    <source>
        <dbReference type="Pfam" id="PF01478"/>
    </source>
</evidence>
<evidence type="ECO:0000256" key="10">
    <source>
        <dbReference type="ARBA" id="ARBA00022801"/>
    </source>
</evidence>
<dbReference type="Pfam" id="PF06750">
    <property type="entry name" value="A24_N_bact"/>
    <property type="match status" value="1"/>
</dbReference>
<dbReference type="InterPro" id="IPR050882">
    <property type="entry name" value="Prepilin_peptidase/N-MTase"/>
</dbReference>
<sequence>MIDYLSTNTSALIVTVFIVGLLIGSFLNVVIYRLPAMMHKAWAVEVAQFNSDVDLLDRLQREPTYNLVTPDSSCPQCGHKIRAWENIPLISWLMLRARCSACHKPISARYPAVELITALLSALVAWQFGWSLTSLCLIPLVWVLVTLTLIDVDTQLLPDSLTLPLLWAGLLLNSQEIIVSLNSAVIGAAAGYLSLWSIYWLFKLLTGKDGMGYGDFKLFAAFGAWFGWIALPLIILLSSLVGAVVGIVMILSLGRDRQVPIPFGPYLCGAALVYIFWGQSIMNWYLGYLV</sequence>
<dbReference type="PANTHER" id="PTHR30487:SF0">
    <property type="entry name" value="PREPILIN LEADER PEPTIDASE_N-METHYLTRANSFERASE-RELATED"/>
    <property type="match status" value="1"/>
</dbReference>
<keyword evidence="12 19" id="KW-0472">Membrane</keyword>
<dbReference type="AlphaFoldDB" id="A0A2K8KSU7"/>
<evidence type="ECO:0000256" key="16">
    <source>
        <dbReference type="ARBA" id="ARBA00071870"/>
    </source>
</evidence>
<feature type="transmembrane region" description="Helical" evidence="19">
    <location>
        <begin position="263"/>
        <end position="286"/>
    </location>
</feature>
<feature type="domain" description="Prepilin type IV endopeptidase peptidase" evidence="20">
    <location>
        <begin position="140"/>
        <end position="247"/>
    </location>
</feature>
<comment type="catalytic activity">
    <reaction evidence="14 18">
        <text>Typically cleaves a -Gly-|-Phe- bond to release an N-terminal, basic peptide of 5-8 residues from type IV prepilin, and then N-methylates the new N-terminal amino group, the methyl donor being S-adenosyl-L-methionine.</text>
        <dbReference type="EC" id="3.4.23.43"/>
    </reaction>
</comment>
<dbReference type="PRINTS" id="PR00864">
    <property type="entry name" value="PREPILNPTASE"/>
</dbReference>
<proteinExistence type="inferred from homology"/>
<accession>A0A2K8KSU7</accession>
<feature type="transmembrane region" description="Helical" evidence="19">
    <location>
        <begin position="222"/>
        <end position="251"/>
    </location>
</feature>
<keyword evidence="8" id="KW-0949">S-adenosyl-L-methionine</keyword>
<evidence type="ECO:0000256" key="18">
    <source>
        <dbReference type="RuleBase" id="RU003794"/>
    </source>
</evidence>
<dbReference type="InterPro" id="IPR000045">
    <property type="entry name" value="Prepilin_IV_endopep_pep"/>
</dbReference>
<dbReference type="PANTHER" id="PTHR30487">
    <property type="entry name" value="TYPE 4 PREPILIN-LIKE PROTEINS LEADER PEPTIDE-PROCESSING ENZYME"/>
    <property type="match status" value="1"/>
</dbReference>
<dbReference type="InterPro" id="IPR010627">
    <property type="entry name" value="Prepilin_pept_A24_N"/>
</dbReference>
<feature type="transmembrane region" description="Helical" evidence="19">
    <location>
        <begin position="156"/>
        <end position="172"/>
    </location>
</feature>
<dbReference type="EC" id="2.1.1.-" evidence="18"/>
<feature type="transmembrane region" description="Helical" evidence="19">
    <location>
        <begin position="184"/>
        <end position="202"/>
    </location>
</feature>
<organism evidence="22 23">
    <name type="scientific">Reinekea forsetii</name>
    <dbReference type="NCBI Taxonomy" id="1336806"/>
    <lineage>
        <taxon>Bacteria</taxon>
        <taxon>Pseudomonadati</taxon>
        <taxon>Pseudomonadota</taxon>
        <taxon>Gammaproteobacteria</taxon>
        <taxon>Oceanospirillales</taxon>
        <taxon>Saccharospirillaceae</taxon>
        <taxon>Reinekea</taxon>
    </lineage>
</organism>
<dbReference type="Gene3D" id="1.20.120.1220">
    <property type="match status" value="1"/>
</dbReference>
<keyword evidence="6 18" id="KW-0645">Protease</keyword>